<accession>A0A1S3IGQ0</accession>
<evidence type="ECO:0000313" key="3">
    <source>
        <dbReference type="RefSeq" id="XP_013397440.1"/>
    </source>
</evidence>
<feature type="domain" description="Protein kinase" evidence="1">
    <location>
        <begin position="413"/>
        <end position="706"/>
    </location>
</feature>
<proteinExistence type="predicted"/>
<dbReference type="CDD" id="cd00180">
    <property type="entry name" value="PKc"/>
    <property type="match status" value="1"/>
</dbReference>
<dbReference type="PROSITE" id="PS50011">
    <property type="entry name" value="PROTEIN_KINASE_DOM"/>
    <property type="match status" value="1"/>
</dbReference>
<dbReference type="STRING" id="7574.A0A1S3IGQ0"/>
<dbReference type="GO" id="GO:0004672">
    <property type="term" value="F:protein kinase activity"/>
    <property type="evidence" value="ECO:0007669"/>
    <property type="project" value="InterPro"/>
</dbReference>
<dbReference type="Gene3D" id="1.10.510.10">
    <property type="entry name" value="Transferase(Phosphotransferase) domain 1"/>
    <property type="match status" value="1"/>
</dbReference>
<dbReference type="InterPro" id="IPR011009">
    <property type="entry name" value="Kinase-like_dom_sf"/>
</dbReference>
<dbReference type="InParanoid" id="A0A1S3IGQ0"/>
<sequence length="706" mass="79222">MAGQDSPPISLAEIDAIPNLREGLRRLNDLGIDYAGVKNKDDVVIRLRKYLKGHGQGVAEDPINGGVFFVDSPGIGECEKMTKLTKSYMSKAHSFIYVINSMVAGGVQEDRAQMALKQGCTTPDYSTFLVGLRKLFPKTLTSYEESKYRAEQAARQIKDFLKRNKKRVIEWNEEDCPQPTEWNDLHLEARTLVHGRIRELLKEWNTNTEFFTYAQKELIEKFRSEFNILENQIALMEGQLTSNDMVVVEDANPTDLSDEEDIALTTAQKVIIGVTSPLWIVISLPIAIGMAVKELINEKKQIKEYAKQRSAVMKTIAEKVLEDFSSDEYLVGVVMRYLNSAVATLNDLLNAIPKLLDDDRQLVKRLQIESQTADSEMQLHQKKLHQNENLEGRLGLLYVTNIREDINAETEINWSSPAIAAGTFGDVYAVTLPSRKKMKAAAKVMKQCATAENVCKALLEEEILRGFHTAPNIIKFIGTSAIIEPGGNRRLVILMEYCPKTLANRMLNADATSPKGGRETINPGLKQPLDPGLMRSVADFGRQICSGLSCMHAKGYIHRDLKLENILAGSDKTVKLLNISKPVTIPSPDPDSPIGSMVYLPYSVLDGTKPYDAGANIYAFGLMMWEIWHNEHVFKNQRDSAVRVFSSGIRQGNSPLTFETGKIDPTLEAYWEKTMRACLSGEIAIKDWKEWMYGINYLLNTKESVE</sequence>
<dbReference type="AlphaFoldDB" id="A0A1S3IGQ0"/>
<name>A0A1S3IGQ0_LINAN</name>
<dbReference type="SUPFAM" id="SSF56112">
    <property type="entry name" value="Protein kinase-like (PK-like)"/>
    <property type="match status" value="1"/>
</dbReference>
<organism evidence="2 3">
    <name type="scientific">Lingula anatina</name>
    <name type="common">Brachiopod</name>
    <name type="synonym">Lingula unguis</name>
    <dbReference type="NCBI Taxonomy" id="7574"/>
    <lineage>
        <taxon>Eukaryota</taxon>
        <taxon>Metazoa</taxon>
        <taxon>Spiralia</taxon>
        <taxon>Lophotrochozoa</taxon>
        <taxon>Brachiopoda</taxon>
        <taxon>Linguliformea</taxon>
        <taxon>Lingulata</taxon>
        <taxon>Lingulida</taxon>
        <taxon>Linguloidea</taxon>
        <taxon>Lingulidae</taxon>
        <taxon>Lingula</taxon>
    </lineage>
</organism>
<gene>
    <name evidence="3" type="primary">LOC106164177</name>
</gene>
<dbReference type="PANTHER" id="PTHR26392:SF92">
    <property type="entry name" value="PROTEIN KINASE DOMAIN-CONTAINING PROTEIN"/>
    <property type="match status" value="1"/>
</dbReference>
<dbReference type="GeneID" id="106164177"/>
<dbReference type="SMART" id="SM00220">
    <property type="entry name" value="S_TKc"/>
    <property type="match status" value="1"/>
</dbReference>
<keyword evidence="2" id="KW-1185">Reference proteome</keyword>
<evidence type="ECO:0000259" key="1">
    <source>
        <dbReference type="PROSITE" id="PS50011"/>
    </source>
</evidence>
<reference evidence="3" key="1">
    <citation type="submission" date="2025-08" db="UniProtKB">
        <authorList>
            <consortium name="RefSeq"/>
        </authorList>
    </citation>
    <scope>IDENTIFICATION</scope>
    <source>
        <tissue evidence="3">Gonads</tissue>
    </source>
</reference>
<dbReference type="PANTHER" id="PTHR26392">
    <property type="entry name" value="MITOGEN-ACTIVATED PROTEIN KINASE KINASE KINASE 7-RELATED"/>
    <property type="match status" value="1"/>
</dbReference>
<dbReference type="InterPro" id="IPR000719">
    <property type="entry name" value="Prot_kinase_dom"/>
</dbReference>
<dbReference type="RefSeq" id="XP_013397440.1">
    <property type="nucleotide sequence ID" value="XM_013541986.1"/>
</dbReference>
<dbReference type="GO" id="GO:0005524">
    <property type="term" value="F:ATP binding"/>
    <property type="evidence" value="ECO:0007669"/>
    <property type="project" value="InterPro"/>
</dbReference>
<dbReference type="Pfam" id="PF00069">
    <property type="entry name" value="Pkinase"/>
    <property type="match status" value="1"/>
</dbReference>
<evidence type="ECO:0000313" key="2">
    <source>
        <dbReference type="Proteomes" id="UP000085678"/>
    </source>
</evidence>
<dbReference type="Proteomes" id="UP000085678">
    <property type="component" value="Unplaced"/>
</dbReference>
<protein>
    <submittedName>
        <fullName evidence="3">Uncharacterized protein LOC106164177</fullName>
    </submittedName>
</protein>
<dbReference type="OrthoDB" id="4062651at2759"/>
<dbReference type="KEGG" id="lak:106164177"/>